<proteinExistence type="inferred from homology"/>
<dbReference type="Pfam" id="PF02519">
    <property type="entry name" value="Auxin_inducible"/>
    <property type="match status" value="1"/>
</dbReference>
<reference evidence="3" key="2">
    <citation type="journal article" date="2018" name="BMC Genomics">
        <title>A manually annotated Actinidia chinensis var. chinensis (kiwifruit) genome highlights the challenges associated with draft genomes and gene prediction in plants.</title>
        <authorList>
            <person name="Pilkington S.M."/>
            <person name="Crowhurst R."/>
            <person name="Hilario E."/>
            <person name="Nardozza S."/>
            <person name="Fraser L."/>
            <person name="Peng Y."/>
            <person name="Gunaseelan K."/>
            <person name="Simpson R."/>
            <person name="Tahir J."/>
            <person name="Deroles S.C."/>
            <person name="Templeton K."/>
            <person name="Luo Z."/>
            <person name="Davy M."/>
            <person name="Cheng C."/>
            <person name="McNeilage M."/>
            <person name="Scaglione D."/>
            <person name="Liu Y."/>
            <person name="Zhang Q."/>
            <person name="Datson P."/>
            <person name="De Silva N."/>
            <person name="Gardiner S.E."/>
            <person name="Bassett H."/>
            <person name="Chagne D."/>
            <person name="McCallum J."/>
            <person name="Dzierzon H."/>
            <person name="Deng C."/>
            <person name="Wang Y.Y."/>
            <person name="Barron L."/>
            <person name="Manako K."/>
            <person name="Bowen J."/>
            <person name="Foster T.M."/>
            <person name="Erridge Z.A."/>
            <person name="Tiffin H."/>
            <person name="Waite C.N."/>
            <person name="Davies K.M."/>
            <person name="Grierson E.P."/>
            <person name="Laing W.A."/>
            <person name="Kirk R."/>
            <person name="Chen X."/>
            <person name="Wood M."/>
            <person name="Montefiori M."/>
            <person name="Brummell D.A."/>
            <person name="Schwinn K.E."/>
            <person name="Catanach A."/>
            <person name="Fullerton C."/>
            <person name="Li D."/>
            <person name="Meiyalaghan S."/>
            <person name="Nieuwenhuizen N."/>
            <person name="Read N."/>
            <person name="Prakash R."/>
            <person name="Hunter D."/>
            <person name="Zhang H."/>
            <person name="McKenzie M."/>
            <person name="Knabel M."/>
            <person name="Harris A."/>
            <person name="Allan A.C."/>
            <person name="Gleave A."/>
            <person name="Chen A."/>
            <person name="Janssen B.J."/>
            <person name="Plunkett B."/>
            <person name="Ampomah-Dwamena C."/>
            <person name="Voogd C."/>
            <person name="Leif D."/>
            <person name="Lafferty D."/>
            <person name="Souleyre E.J.F."/>
            <person name="Varkonyi-Gasic E."/>
            <person name="Gambi F."/>
            <person name="Hanley J."/>
            <person name="Yao J.L."/>
            <person name="Cheung J."/>
            <person name="David K.M."/>
            <person name="Warren B."/>
            <person name="Marsh K."/>
            <person name="Snowden K.C."/>
            <person name="Lin-Wang K."/>
            <person name="Brian L."/>
            <person name="Martinez-Sanchez M."/>
            <person name="Wang M."/>
            <person name="Ileperuma N."/>
            <person name="Macnee N."/>
            <person name="Campin R."/>
            <person name="McAtee P."/>
            <person name="Drummond R.S.M."/>
            <person name="Espley R.V."/>
            <person name="Ireland H.S."/>
            <person name="Wu R."/>
            <person name="Atkinson R.G."/>
            <person name="Karunairetnam S."/>
            <person name="Bulley S."/>
            <person name="Chunkath S."/>
            <person name="Hanley Z."/>
            <person name="Storey R."/>
            <person name="Thrimawithana A.H."/>
            <person name="Thomson S."/>
            <person name="David C."/>
            <person name="Testolin R."/>
            <person name="Huang H."/>
            <person name="Hellens R.P."/>
            <person name="Schaffer R.J."/>
        </authorList>
    </citation>
    <scope>NUCLEOTIDE SEQUENCE [LARGE SCALE GENOMIC DNA]</scope>
    <source>
        <strain evidence="3">cv. Red5</strain>
    </source>
</reference>
<dbReference type="InParanoid" id="A0A2R6QI03"/>
<gene>
    <name evidence="2" type="ORF">CEY00_Acc07165</name>
</gene>
<dbReference type="GO" id="GO:0009733">
    <property type="term" value="P:response to auxin"/>
    <property type="evidence" value="ECO:0007669"/>
    <property type="project" value="InterPro"/>
</dbReference>
<dbReference type="PANTHER" id="PTHR31175:SF65">
    <property type="entry name" value="AUXIN-RESPONSIVE PROTEIN SAUR66-LIKE"/>
    <property type="match status" value="1"/>
</dbReference>
<evidence type="ECO:0000313" key="3">
    <source>
        <dbReference type="Proteomes" id="UP000241394"/>
    </source>
</evidence>
<evidence type="ECO:0000313" key="2">
    <source>
        <dbReference type="EMBL" id="PSS08257.1"/>
    </source>
</evidence>
<comment type="caution">
    <text evidence="2">The sequence shown here is derived from an EMBL/GenBank/DDBJ whole genome shotgun (WGS) entry which is preliminary data.</text>
</comment>
<dbReference type="AlphaFoldDB" id="A0A2R6QI03"/>
<dbReference type="Gramene" id="PSS08257">
    <property type="protein sequence ID" value="PSS08257"/>
    <property type="gene ID" value="CEY00_Acc07165"/>
</dbReference>
<sequence>MARKWRNLAAKIQKRITFPRTSGGDIDENFNTSTVDKGHFVVYTADERRFVIPLVYLNNDIFRELLRMAEEEYGLPSHGPITLPCDAVFMEYAASLMRRHADKDLEKALLVSISAGRCLSSSCLPQEQSNQQLLICSF</sequence>
<protein>
    <submittedName>
        <fullName evidence="2">Auxin-responsive protein</fullName>
    </submittedName>
</protein>
<dbReference type="Proteomes" id="UP000241394">
    <property type="component" value="Chromosome LG16"/>
</dbReference>
<organism evidence="2 3">
    <name type="scientific">Actinidia chinensis var. chinensis</name>
    <name type="common">Chinese soft-hair kiwi</name>
    <dbReference type="NCBI Taxonomy" id="1590841"/>
    <lineage>
        <taxon>Eukaryota</taxon>
        <taxon>Viridiplantae</taxon>
        <taxon>Streptophyta</taxon>
        <taxon>Embryophyta</taxon>
        <taxon>Tracheophyta</taxon>
        <taxon>Spermatophyta</taxon>
        <taxon>Magnoliopsida</taxon>
        <taxon>eudicotyledons</taxon>
        <taxon>Gunneridae</taxon>
        <taxon>Pentapetalae</taxon>
        <taxon>asterids</taxon>
        <taxon>Ericales</taxon>
        <taxon>Actinidiaceae</taxon>
        <taxon>Actinidia</taxon>
    </lineage>
</organism>
<keyword evidence="3" id="KW-1185">Reference proteome</keyword>
<accession>A0A2R6QI03</accession>
<dbReference type="PANTHER" id="PTHR31175">
    <property type="entry name" value="AUXIN-RESPONSIVE FAMILY PROTEIN"/>
    <property type="match status" value="1"/>
</dbReference>
<dbReference type="InterPro" id="IPR003676">
    <property type="entry name" value="SAUR_fam"/>
</dbReference>
<dbReference type="OMA" id="ISTYHCS"/>
<name>A0A2R6QI03_ACTCC</name>
<dbReference type="OrthoDB" id="1936278at2759"/>
<reference evidence="2 3" key="1">
    <citation type="submission" date="2017-07" db="EMBL/GenBank/DDBJ databases">
        <title>An improved, manually edited Actinidia chinensis var. chinensis (kiwifruit) genome highlights the challenges associated with draft genomes and gene prediction in plants.</title>
        <authorList>
            <person name="Pilkington S."/>
            <person name="Crowhurst R."/>
            <person name="Hilario E."/>
            <person name="Nardozza S."/>
            <person name="Fraser L."/>
            <person name="Peng Y."/>
            <person name="Gunaseelan K."/>
            <person name="Simpson R."/>
            <person name="Tahir J."/>
            <person name="Deroles S."/>
            <person name="Templeton K."/>
            <person name="Luo Z."/>
            <person name="Davy M."/>
            <person name="Cheng C."/>
            <person name="Mcneilage M."/>
            <person name="Scaglione D."/>
            <person name="Liu Y."/>
            <person name="Zhang Q."/>
            <person name="Datson P."/>
            <person name="De Silva N."/>
            <person name="Gardiner S."/>
            <person name="Bassett H."/>
            <person name="Chagne D."/>
            <person name="Mccallum J."/>
            <person name="Dzierzon H."/>
            <person name="Deng C."/>
            <person name="Wang Y.-Y."/>
            <person name="Barron N."/>
            <person name="Manako K."/>
            <person name="Bowen J."/>
            <person name="Foster T."/>
            <person name="Erridge Z."/>
            <person name="Tiffin H."/>
            <person name="Waite C."/>
            <person name="Davies K."/>
            <person name="Grierson E."/>
            <person name="Laing W."/>
            <person name="Kirk R."/>
            <person name="Chen X."/>
            <person name="Wood M."/>
            <person name="Montefiori M."/>
            <person name="Brummell D."/>
            <person name="Schwinn K."/>
            <person name="Catanach A."/>
            <person name="Fullerton C."/>
            <person name="Li D."/>
            <person name="Meiyalaghan S."/>
            <person name="Nieuwenhuizen N."/>
            <person name="Read N."/>
            <person name="Prakash R."/>
            <person name="Hunter D."/>
            <person name="Zhang H."/>
            <person name="Mckenzie M."/>
            <person name="Knabel M."/>
            <person name="Harris A."/>
            <person name="Allan A."/>
            <person name="Chen A."/>
            <person name="Janssen B."/>
            <person name="Plunkett B."/>
            <person name="Dwamena C."/>
            <person name="Voogd C."/>
            <person name="Leif D."/>
            <person name="Lafferty D."/>
            <person name="Souleyre E."/>
            <person name="Varkonyi-Gasic E."/>
            <person name="Gambi F."/>
            <person name="Hanley J."/>
            <person name="Yao J.-L."/>
            <person name="Cheung J."/>
            <person name="David K."/>
            <person name="Warren B."/>
            <person name="Marsh K."/>
            <person name="Snowden K."/>
            <person name="Lin-Wang K."/>
            <person name="Brian L."/>
            <person name="Martinez-Sanchez M."/>
            <person name="Wang M."/>
            <person name="Ileperuma N."/>
            <person name="Macnee N."/>
            <person name="Campin R."/>
            <person name="Mcatee P."/>
            <person name="Drummond R."/>
            <person name="Espley R."/>
            <person name="Ireland H."/>
            <person name="Wu R."/>
            <person name="Atkinson R."/>
            <person name="Karunairetnam S."/>
            <person name="Bulley S."/>
            <person name="Chunkath S."/>
            <person name="Hanley Z."/>
            <person name="Storey R."/>
            <person name="Thrimawithana A."/>
            <person name="Thomson S."/>
            <person name="David C."/>
            <person name="Testolin R."/>
        </authorList>
    </citation>
    <scope>NUCLEOTIDE SEQUENCE [LARGE SCALE GENOMIC DNA]</scope>
    <source>
        <strain evidence="3">cv. Red5</strain>
        <tissue evidence="2">Young leaf</tissue>
    </source>
</reference>
<evidence type="ECO:0000256" key="1">
    <source>
        <dbReference type="ARBA" id="ARBA00006974"/>
    </source>
</evidence>
<dbReference type="STRING" id="1590841.A0A2R6QI03"/>
<dbReference type="EMBL" id="NKQK01000016">
    <property type="protein sequence ID" value="PSS08257.1"/>
    <property type="molecule type" value="Genomic_DNA"/>
</dbReference>
<comment type="similarity">
    <text evidence="1">Belongs to the ARG7 family.</text>
</comment>